<comment type="catalytic activity">
    <reaction evidence="7">
        <text>a 2'-deoxyadenosine in DNA + S-adenosyl-L-methionine = an N(6)-methyl-2'-deoxyadenosine in DNA + S-adenosyl-L-homocysteine + H(+)</text>
        <dbReference type="Rhea" id="RHEA:15197"/>
        <dbReference type="Rhea" id="RHEA-COMP:12418"/>
        <dbReference type="Rhea" id="RHEA-COMP:12419"/>
        <dbReference type="ChEBI" id="CHEBI:15378"/>
        <dbReference type="ChEBI" id="CHEBI:57856"/>
        <dbReference type="ChEBI" id="CHEBI:59789"/>
        <dbReference type="ChEBI" id="CHEBI:90615"/>
        <dbReference type="ChEBI" id="CHEBI:90616"/>
        <dbReference type="EC" id="2.1.1.72"/>
    </reaction>
</comment>
<evidence type="ECO:0000256" key="6">
    <source>
        <dbReference type="ARBA" id="ARBA00023125"/>
    </source>
</evidence>
<feature type="region of interest" description="Disordered" evidence="9">
    <location>
        <begin position="238"/>
        <end position="270"/>
    </location>
</feature>
<dbReference type="PROSITE" id="PS00093">
    <property type="entry name" value="N4_MTASE"/>
    <property type="match status" value="1"/>
</dbReference>
<dbReference type="InterPro" id="IPR029063">
    <property type="entry name" value="SAM-dependent_MTases_sf"/>
</dbReference>
<keyword evidence="6" id="KW-0238">DNA-binding</keyword>
<name>A0A1W6ZX18_9HYPH</name>
<reference evidence="10 11" key="1">
    <citation type="submission" date="2017-05" db="EMBL/GenBank/DDBJ databases">
        <title>Full genome sequence of Pseudorhodoplanes sinuspersici.</title>
        <authorList>
            <person name="Dastgheib S.M.M."/>
            <person name="Shavandi M."/>
            <person name="Tirandaz H."/>
        </authorList>
    </citation>
    <scope>NUCLEOTIDE SEQUENCE [LARGE SCALE GENOMIC DNA]</scope>
    <source>
        <strain evidence="10 11">RIPI110</strain>
    </source>
</reference>
<dbReference type="GO" id="GO:0015667">
    <property type="term" value="F:site-specific DNA-methyltransferase (cytosine-N4-specific) activity"/>
    <property type="evidence" value="ECO:0007669"/>
    <property type="project" value="UniProtKB-EC"/>
</dbReference>
<evidence type="ECO:0000313" key="11">
    <source>
        <dbReference type="Proteomes" id="UP000194137"/>
    </source>
</evidence>
<dbReference type="InterPro" id="IPR002941">
    <property type="entry name" value="DNA_methylase_N4/N6"/>
</dbReference>
<feature type="region of interest" description="Disordered" evidence="9">
    <location>
        <begin position="84"/>
        <end position="103"/>
    </location>
</feature>
<proteinExistence type="inferred from homology"/>
<evidence type="ECO:0000256" key="9">
    <source>
        <dbReference type="SAM" id="MobiDB-lite"/>
    </source>
</evidence>
<comment type="catalytic activity">
    <reaction evidence="8">
        <text>a 2'-deoxycytidine in DNA + S-adenosyl-L-methionine = an N(4)-methyl-2'-deoxycytidine in DNA + S-adenosyl-L-homocysteine + H(+)</text>
        <dbReference type="Rhea" id="RHEA:16857"/>
        <dbReference type="Rhea" id="RHEA-COMP:11369"/>
        <dbReference type="Rhea" id="RHEA-COMP:13674"/>
        <dbReference type="ChEBI" id="CHEBI:15378"/>
        <dbReference type="ChEBI" id="CHEBI:57856"/>
        <dbReference type="ChEBI" id="CHEBI:59789"/>
        <dbReference type="ChEBI" id="CHEBI:85452"/>
        <dbReference type="ChEBI" id="CHEBI:137933"/>
        <dbReference type="EC" id="2.1.1.113"/>
    </reaction>
</comment>
<protein>
    <submittedName>
        <fullName evidence="10">Uncharacterized protein</fullName>
    </submittedName>
</protein>
<dbReference type="InterPro" id="IPR017985">
    <property type="entry name" value="MeTrfase_CN4_CS"/>
</dbReference>
<dbReference type="InterPro" id="IPR001091">
    <property type="entry name" value="RM_Methyltransferase"/>
</dbReference>
<keyword evidence="5" id="KW-0680">Restriction system</keyword>
<organism evidence="10 11">
    <name type="scientific">Pseudorhodoplanes sinuspersici</name>
    <dbReference type="NCBI Taxonomy" id="1235591"/>
    <lineage>
        <taxon>Bacteria</taxon>
        <taxon>Pseudomonadati</taxon>
        <taxon>Pseudomonadota</taxon>
        <taxon>Alphaproteobacteria</taxon>
        <taxon>Hyphomicrobiales</taxon>
        <taxon>Pseudorhodoplanes</taxon>
    </lineage>
</organism>
<dbReference type="REBASE" id="200791">
    <property type="entry name" value="M.Psi110ORF24285P"/>
</dbReference>
<evidence type="ECO:0000256" key="4">
    <source>
        <dbReference type="ARBA" id="ARBA00022691"/>
    </source>
</evidence>
<dbReference type="KEGG" id="psin:CAK95_24285"/>
<dbReference type="Proteomes" id="UP000194137">
    <property type="component" value="Chromosome"/>
</dbReference>
<keyword evidence="2" id="KW-0489">Methyltransferase</keyword>
<dbReference type="OrthoDB" id="9773571at2"/>
<evidence type="ECO:0000256" key="3">
    <source>
        <dbReference type="ARBA" id="ARBA00022679"/>
    </source>
</evidence>
<dbReference type="AlphaFoldDB" id="A0A1W6ZX18"/>
<dbReference type="PRINTS" id="PR00508">
    <property type="entry name" value="S21N4MTFRASE"/>
</dbReference>
<evidence type="ECO:0000313" key="10">
    <source>
        <dbReference type="EMBL" id="ARQ01863.1"/>
    </source>
</evidence>
<keyword evidence="11" id="KW-1185">Reference proteome</keyword>
<dbReference type="SUPFAM" id="SSF53335">
    <property type="entry name" value="S-adenosyl-L-methionine-dependent methyltransferases"/>
    <property type="match status" value="1"/>
</dbReference>
<dbReference type="GO" id="GO:0032259">
    <property type="term" value="P:methylation"/>
    <property type="evidence" value="ECO:0007669"/>
    <property type="project" value="UniProtKB-KW"/>
</dbReference>
<comment type="similarity">
    <text evidence="1">Belongs to the N(4)/N(6)-methyltransferase family. N(4) subfamily.</text>
</comment>
<gene>
    <name evidence="10" type="ORF">CAK95_24285</name>
</gene>
<dbReference type="RefSeq" id="WP_086090258.1">
    <property type="nucleotide sequence ID" value="NZ_CP021112.1"/>
</dbReference>
<dbReference type="GO" id="GO:0009307">
    <property type="term" value="P:DNA restriction-modification system"/>
    <property type="evidence" value="ECO:0007669"/>
    <property type="project" value="UniProtKB-KW"/>
</dbReference>
<evidence type="ECO:0000256" key="8">
    <source>
        <dbReference type="ARBA" id="ARBA00049120"/>
    </source>
</evidence>
<feature type="compositionally biased region" description="Basic and acidic residues" evidence="9">
    <location>
        <begin position="251"/>
        <end position="261"/>
    </location>
</feature>
<sequence length="376" mass="40835">MAVRILNGDCRTVLSSLPDESVHCVVTSPPYFGLRDYGAEGQIGLEPTPEAFVCEMTSLFREARRVLRDDGTLWLNLGDSYAGSGRGGNPADSPHQKQRTNAGSLTVIGGTAREAAASISAGDDRHYGFKPKDLIGVPWRVAFALQADGWYLRDAIVWAKPNGMPGSQDDRCTSSYEMVFQMSKSRTYWSDFDAIKTPPRESTLIRTAQDVQAQAGSHRANGGGKTNGAMKAVGGLTGAAQGRHSLGENVPPKERRSDKQRGHSRRHNGFNDRWDAMSVAEQQSRPAMMRNVWFVAPAQYKEAHYAVMPDEIARRCILAGCPEGGTVLDPFGGAGTTGLVADRLGRDAILIELNPKNVAMARRRIEREAGLFAAVS</sequence>
<evidence type="ECO:0000256" key="1">
    <source>
        <dbReference type="ARBA" id="ARBA00010203"/>
    </source>
</evidence>
<dbReference type="Gene3D" id="3.40.50.150">
    <property type="entry name" value="Vaccinia Virus protein VP39"/>
    <property type="match status" value="1"/>
</dbReference>
<dbReference type="EMBL" id="CP021112">
    <property type="protein sequence ID" value="ARQ01863.1"/>
    <property type="molecule type" value="Genomic_DNA"/>
</dbReference>
<evidence type="ECO:0000256" key="7">
    <source>
        <dbReference type="ARBA" id="ARBA00047942"/>
    </source>
</evidence>
<dbReference type="GO" id="GO:0003677">
    <property type="term" value="F:DNA binding"/>
    <property type="evidence" value="ECO:0007669"/>
    <property type="project" value="UniProtKB-KW"/>
</dbReference>
<dbReference type="STRING" id="1235591.CAK95_24285"/>
<dbReference type="GO" id="GO:0009007">
    <property type="term" value="F:site-specific DNA-methyltransferase (adenine-specific) activity"/>
    <property type="evidence" value="ECO:0007669"/>
    <property type="project" value="UniProtKB-EC"/>
</dbReference>
<accession>A0A1W6ZX18</accession>
<dbReference type="Pfam" id="PF01555">
    <property type="entry name" value="N6_N4_Mtase"/>
    <property type="match status" value="1"/>
</dbReference>
<evidence type="ECO:0000256" key="5">
    <source>
        <dbReference type="ARBA" id="ARBA00022747"/>
    </source>
</evidence>
<keyword evidence="3" id="KW-0808">Transferase</keyword>
<evidence type="ECO:0000256" key="2">
    <source>
        <dbReference type="ARBA" id="ARBA00022603"/>
    </source>
</evidence>
<dbReference type="GO" id="GO:0008170">
    <property type="term" value="F:N-methyltransferase activity"/>
    <property type="evidence" value="ECO:0007669"/>
    <property type="project" value="InterPro"/>
</dbReference>
<keyword evidence="4" id="KW-0949">S-adenosyl-L-methionine</keyword>